<name>A0A560AFU7_AZOBR</name>
<sequence>MGTVSEQTVARLRETHGAAADEMIGQAVGMIERAARRWPAVHDFLAASGLRDSPHLIEQLAARAAHRALLTDGDRNRQ</sequence>
<accession>A0A560AFU7</accession>
<comment type="caution">
    <text evidence="1">The sequence shown here is derived from an EMBL/GenBank/DDBJ whole genome shotgun (WGS) entry which is preliminary data.</text>
</comment>
<dbReference type="RefSeq" id="WP_145679954.1">
    <property type="nucleotide sequence ID" value="NZ_VITF01000026.1"/>
</dbReference>
<proteinExistence type="predicted"/>
<evidence type="ECO:0000313" key="2">
    <source>
        <dbReference type="Proteomes" id="UP000316083"/>
    </source>
</evidence>
<dbReference type="EMBL" id="VITF01000026">
    <property type="protein sequence ID" value="TWA59248.1"/>
    <property type="molecule type" value="Genomic_DNA"/>
</dbReference>
<protein>
    <submittedName>
        <fullName evidence="1">Uncharacterized protein</fullName>
    </submittedName>
</protein>
<gene>
    <name evidence="1" type="ORF">FBZ82_1269</name>
</gene>
<organism evidence="1 2">
    <name type="scientific">Azospirillum brasilense</name>
    <dbReference type="NCBI Taxonomy" id="192"/>
    <lineage>
        <taxon>Bacteria</taxon>
        <taxon>Pseudomonadati</taxon>
        <taxon>Pseudomonadota</taxon>
        <taxon>Alphaproteobacteria</taxon>
        <taxon>Rhodospirillales</taxon>
        <taxon>Azospirillaceae</taxon>
        <taxon>Azospirillum</taxon>
    </lineage>
</organism>
<dbReference type="AlphaFoldDB" id="A0A560AFU7"/>
<reference evidence="1 2" key="1">
    <citation type="submission" date="2019-06" db="EMBL/GenBank/DDBJ databases">
        <title>Genomic Encyclopedia of Type Strains, Phase IV (KMG-V): Genome sequencing to study the core and pangenomes of soil and plant-associated prokaryotes.</title>
        <authorList>
            <person name="Whitman W."/>
        </authorList>
    </citation>
    <scope>NUCLEOTIDE SEQUENCE [LARGE SCALE GENOMIC DNA]</scope>
    <source>
        <strain evidence="1 2">BR 11796</strain>
    </source>
</reference>
<evidence type="ECO:0000313" key="1">
    <source>
        <dbReference type="EMBL" id="TWA59248.1"/>
    </source>
</evidence>
<dbReference type="Proteomes" id="UP000316083">
    <property type="component" value="Unassembled WGS sequence"/>
</dbReference>